<gene>
    <name evidence="1" type="primary">jg724</name>
    <name evidence="1" type="ORF">PAEG_LOCUS17252</name>
</gene>
<organism evidence="1 2">
    <name type="scientific">Pararge aegeria aegeria</name>
    <dbReference type="NCBI Taxonomy" id="348720"/>
    <lineage>
        <taxon>Eukaryota</taxon>
        <taxon>Metazoa</taxon>
        <taxon>Ecdysozoa</taxon>
        <taxon>Arthropoda</taxon>
        <taxon>Hexapoda</taxon>
        <taxon>Insecta</taxon>
        <taxon>Pterygota</taxon>
        <taxon>Neoptera</taxon>
        <taxon>Endopterygota</taxon>
        <taxon>Lepidoptera</taxon>
        <taxon>Glossata</taxon>
        <taxon>Ditrysia</taxon>
        <taxon>Papilionoidea</taxon>
        <taxon>Nymphalidae</taxon>
        <taxon>Satyrinae</taxon>
        <taxon>Satyrini</taxon>
        <taxon>Parargina</taxon>
        <taxon>Pararge</taxon>
    </lineage>
</organism>
<comment type="caution">
    <text evidence="1">The sequence shown here is derived from an EMBL/GenBank/DDBJ whole genome shotgun (WGS) entry which is preliminary data.</text>
</comment>
<evidence type="ECO:0000313" key="1">
    <source>
        <dbReference type="EMBL" id="CAH2240684.1"/>
    </source>
</evidence>
<dbReference type="EMBL" id="CAKXAJ010025542">
    <property type="protein sequence ID" value="CAH2240684.1"/>
    <property type="molecule type" value="Genomic_DNA"/>
</dbReference>
<dbReference type="Proteomes" id="UP000838756">
    <property type="component" value="Unassembled WGS sequence"/>
</dbReference>
<name>A0A8S4RYP5_9NEOP</name>
<sequence length="139" mass="14478">MGQMSLVNGQLVRTPVLPAGFLQNVMHLPTGGGMAVRGGMGGVGMVPVQVPVSMANGHTVYQTVHVPLHAPQLQIIPQLQQMQAQPQVANVLTPSGQIQQIQISSLGNVQQAAPPQQTTATGGPPTITLQVNILPKTSQ</sequence>
<accession>A0A8S4RYP5</accession>
<keyword evidence="2" id="KW-1185">Reference proteome</keyword>
<reference evidence="1" key="1">
    <citation type="submission" date="2022-03" db="EMBL/GenBank/DDBJ databases">
        <authorList>
            <person name="Lindestad O."/>
        </authorList>
    </citation>
    <scope>NUCLEOTIDE SEQUENCE</scope>
</reference>
<dbReference type="AlphaFoldDB" id="A0A8S4RYP5"/>
<protein>
    <submittedName>
        <fullName evidence="1">Jg724 protein</fullName>
    </submittedName>
</protein>
<proteinExistence type="predicted"/>
<evidence type="ECO:0000313" key="2">
    <source>
        <dbReference type="Proteomes" id="UP000838756"/>
    </source>
</evidence>